<dbReference type="Gene3D" id="3.30.830.10">
    <property type="entry name" value="Metalloenzyme, LuxS/M16 peptidase-like"/>
    <property type="match status" value="4"/>
</dbReference>
<keyword evidence="1" id="KW-0732">Signal</keyword>
<evidence type="ECO:0000259" key="3">
    <source>
        <dbReference type="Pfam" id="PF05193"/>
    </source>
</evidence>
<feature type="domain" description="Peptidase M16 N-terminal" evidence="2">
    <location>
        <begin position="46"/>
        <end position="179"/>
    </location>
</feature>
<feature type="domain" description="Peptidase M16 C-terminal" evidence="3">
    <location>
        <begin position="204"/>
        <end position="378"/>
    </location>
</feature>
<dbReference type="PANTHER" id="PTHR11851:SF224">
    <property type="entry name" value="PROCESSING PROTEASE"/>
    <property type="match status" value="1"/>
</dbReference>
<sequence>MTILHRLIAPLAAVLALAAPPAWSQPDIAIPDIPYTKFVLPNGLTVLVHEDHKLPVVAVNTWYHVGSKNETPGKTGFAHLFEHLMFSGSENFNQVPYLSAMSGVGATSLNGTTSNDRTNYFQNVPTSMLDYALFAESDRMGHLLGVLDQKKLDLQRGVVQNEKRQGENQPYGLLRELLPPNLYPPGHPYSWPVIGSMKDLDAASMADVQQWFRTYYGPNNVVLVLAGDITPEVARAKVEKYYGDIPPGPPLARPQAWIAKRSGTQRGVAQDRVTQARVYRIWNVPGANTPQQPLLDLAAQVLGGGKTSRLYQRLVYKDQIATSATASNDVDEIAGVFDLTLTVRPGGDPAQVEAAAGEELNRLLRTGPDAAELQLARTVILARFARITERVGGFGGKSDLLAACMTYTGNPDCYKTYLQRIKAATPAAVHQAVKDWLSDGDYVLTIKPFGAPAATPEALDRSKGPVMGKAETLKLPPMHRATLANGLKVVLAESHSAPVVNLSLLVDSGHAADPPQQPGLTSLTLRMMEEGTTSRDAMAIARELESLGATLSTAANLDGAFVNLNTLKATLPQALAVYADVVLHPAFAGNELDRVRKEQVAAIQREKANPLTMAMRVLPTLLYGPGHPYASPASGTGTEAAVSRMTREDLAGYHRTWFRPNNATLLVVGDTTLAELTPLLERAFGGWQAGPTPAKQLAAVPPPPQSVVYLMDRPGAQQSVIYGAQLAQPVAPQDLVRQQIVNDIFGGSFSSRMNMNLREDKHWSYGVNSTIMPALGQRPYISRSPVQTDKTGEALQELAREYAGIAGGRPIDAQELKAAQDRQTLGLPGTFETAGQLSNAYANILQYKLPEDYYDTFTQTVTSLTPGEANAVAARVITPAHMVWVVVGDMSKVEGAIRALKLGEVRRIDADGKLLQ</sequence>
<evidence type="ECO:0000313" key="5">
    <source>
        <dbReference type="Proteomes" id="UP001596037"/>
    </source>
</evidence>
<evidence type="ECO:0000256" key="1">
    <source>
        <dbReference type="SAM" id="SignalP"/>
    </source>
</evidence>
<organism evidence="4 5">
    <name type="scientific">Caenimonas terrae</name>
    <dbReference type="NCBI Taxonomy" id="696074"/>
    <lineage>
        <taxon>Bacteria</taxon>
        <taxon>Pseudomonadati</taxon>
        <taxon>Pseudomonadota</taxon>
        <taxon>Betaproteobacteria</taxon>
        <taxon>Burkholderiales</taxon>
        <taxon>Comamonadaceae</taxon>
        <taxon>Caenimonas</taxon>
    </lineage>
</organism>
<proteinExistence type="predicted"/>
<gene>
    <name evidence="4" type="ORF">ACFPOE_11695</name>
</gene>
<feature type="domain" description="Peptidase M16 C-terminal" evidence="3">
    <location>
        <begin position="645"/>
        <end position="821"/>
    </location>
</feature>
<dbReference type="Pfam" id="PF05193">
    <property type="entry name" value="Peptidase_M16_C"/>
    <property type="match status" value="2"/>
</dbReference>
<feature type="chain" id="PRO_5045535396" evidence="1">
    <location>
        <begin position="25"/>
        <end position="916"/>
    </location>
</feature>
<dbReference type="InterPro" id="IPR007863">
    <property type="entry name" value="Peptidase_M16_C"/>
</dbReference>
<dbReference type="PANTHER" id="PTHR11851">
    <property type="entry name" value="METALLOPROTEASE"/>
    <property type="match status" value="1"/>
</dbReference>
<feature type="domain" description="Peptidase M16 N-terminal" evidence="2">
    <location>
        <begin position="488"/>
        <end position="609"/>
    </location>
</feature>
<protein>
    <submittedName>
        <fullName evidence="4">M16 family metallopeptidase</fullName>
    </submittedName>
</protein>
<dbReference type="Proteomes" id="UP001596037">
    <property type="component" value="Unassembled WGS sequence"/>
</dbReference>
<dbReference type="EMBL" id="JBHSMF010000006">
    <property type="protein sequence ID" value="MFC5498198.1"/>
    <property type="molecule type" value="Genomic_DNA"/>
</dbReference>
<accession>A0ABW0NE82</accession>
<dbReference type="RefSeq" id="WP_376850257.1">
    <property type="nucleotide sequence ID" value="NZ_JBHSMF010000006.1"/>
</dbReference>
<feature type="signal peptide" evidence="1">
    <location>
        <begin position="1"/>
        <end position="24"/>
    </location>
</feature>
<keyword evidence="5" id="KW-1185">Reference proteome</keyword>
<dbReference type="InterPro" id="IPR011249">
    <property type="entry name" value="Metalloenz_LuxS/M16"/>
</dbReference>
<comment type="caution">
    <text evidence="4">The sequence shown here is derived from an EMBL/GenBank/DDBJ whole genome shotgun (WGS) entry which is preliminary data.</text>
</comment>
<name>A0ABW0NE82_9BURK</name>
<dbReference type="SUPFAM" id="SSF63411">
    <property type="entry name" value="LuxS/MPP-like metallohydrolase"/>
    <property type="match status" value="4"/>
</dbReference>
<dbReference type="Pfam" id="PF00675">
    <property type="entry name" value="Peptidase_M16"/>
    <property type="match status" value="2"/>
</dbReference>
<evidence type="ECO:0000313" key="4">
    <source>
        <dbReference type="EMBL" id="MFC5498198.1"/>
    </source>
</evidence>
<evidence type="ECO:0000259" key="2">
    <source>
        <dbReference type="Pfam" id="PF00675"/>
    </source>
</evidence>
<reference evidence="5" key="1">
    <citation type="journal article" date="2019" name="Int. J. Syst. Evol. Microbiol.">
        <title>The Global Catalogue of Microorganisms (GCM) 10K type strain sequencing project: providing services to taxonomists for standard genome sequencing and annotation.</title>
        <authorList>
            <consortium name="The Broad Institute Genomics Platform"/>
            <consortium name="The Broad Institute Genome Sequencing Center for Infectious Disease"/>
            <person name="Wu L."/>
            <person name="Ma J."/>
        </authorList>
    </citation>
    <scope>NUCLEOTIDE SEQUENCE [LARGE SCALE GENOMIC DNA]</scope>
    <source>
        <strain evidence="5">CCUG 57401</strain>
    </source>
</reference>
<dbReference type="InterPro" id="IPR050361">
    <property type="entry name" value="MPP/UQCRC_Complex"/>
</dbReference>
<dbReference type="InterPro" id="IPR011765">
    <property type="entry name" value="Pept_M16_N"/>
</dbReference>